<dbReference type="PANTHER" id="PTHR21089:SF1">
    <property type="entry name" value="BIFUNCTIONAL 3-DEHYDROQUINATE DEHYDRATASE_SHIKIMATE DEHYDROGENASE, CHLOROPLASTIC"/>
    <property type="match status" value="1"/>
</dbReference>
<dbReference type="Gene3D" id="3.40.50.10860">
    <property type="entry name" value="Leucine Dehydrogenase, chain A, domain 1"/>
    <property type="match status" value="1"/>
</dbReference>
<evidence type="ECO:0000256" key="3">
    <source>
        <dbReference type="ARBA" id="ARBA00023141"/>
    </source>
</evidence>
<dbReference type="InterPro" id="IPR036291">
    <property type="entry name" value="NAD(P)-bd_dom_sf"/>
</dbReference>
<comment type="pathway">
    <text evidence="1">Metabolic intermediate biosynthesis; chorismate biosynthesis; chorismate from D-erythrose 4-phosphate and phosphoenolpyruvate: step 4/7.</text>
</comment>
<keyword evidence="6" id="KW-1185">Reference proteome</keyword>
<dbReference type="GO" id="GO:0050661">
    <property type="term" value="F:NADP binding"/>
    <property type="evidence" value="ECO:0007669"/>
    <property type="project" value="TreeGrafter"/>
</dbReference>
<dbReference type="GO" id="GO:0009073">
    <property type="term" value="P:aromatic amino acid family biosynthetic process"/>
    <property type="evidence" value="ECO:0007669"/>
    <property type="project" value="UniProtKB-KW"/>
</dbReference>
<dbReference type="EMBL" id="FOZW01000008">
    <property type="protein sequence ID" value="SFT00647.1"/>
    <property type="molecule type" value="Genomic_DNA"/>
</dbReference>
<reference evidence="6" key="1">
    <citation type="submission" date="2016-10" db="EMBL/GenBank/DDBJ databases">
        <authorList>
            <person name="Varghese N."/>
            <person name="Submissions S."/>
        </authorList>
    </citation>
    <scope>NUCLEOTIDE SEQUENCE [LARGE SCALE GENOMIC DNA]</scope>
    <source>
        <strain evidence="6">DSM 26894</strain>
    </source>
</reference>
<dbReference type="SUPFAM" id="SSF51735">
    <property type="entry name" value="NAD(P)-binding Rossmann-fold domains"/>
    <property type="match status" value="1"/>
</dbReference>
<dbReference type="InterPro" id="IPR022893">
    <property type="entry name" value="Shikimate_DH_fam"/>
</dbReference>
<keyword evidence="2" id="KW-0560">Oxidoreductase</keyword>
<dbReference type="RefSeq" id="WP_176806719.1">
    <property type="nucleotide sequence ID" value="NZ_FNCL01000009.1"/>
</dbReference>
<proteinExistence type="predicted"/>
<dbReference type="Pfam" id="PF08501">
    <property type="entry name" value="Shikimate_dh_N"/>
    <property type="match status" value="1"/>
</dbReference>
<dbReference type="Gene3D" id="3.40.50.720">
    <property type="entry name" value="NAD(P)-binding Rossmann-like Domain"/>
    <property type="match status" value="1"/>
</dbReference>
<dbReference type="STRING" id="311180.SAMN04488050_10816"/>
<organism evidence="5 6">
    <name type="scientific">Alloyangia pacifica</name>
    <dbReference type="NCBI Taxonomy" id="311180"/>
    <lineage>
        <taxon>Bacteria</taxon>
        <taxon>Pseudomonadati</taxon>
        <taxon>Pseudomonadota</taxon>
        <taxon>Alphaproteobacteria</taxon>
        <taxon>Rhodobacterales</taxon>
        <taxon>Roseobacteraceae</taxon>
        <taxon>Alloyangia</taxon>
    </lineage>
</organism>
<accession>A0A1I6UH88</accession>
<dbReference type="GO" id="GO:0009423">
    <property type="term" value="P:chorismate biosynthetic process"/>
    <property type="evidence" value="ECO:0007669"/>
    <property type="project" value="TreeGrafter"/>
</dbReference>
<evidence type="ECO:0000256" key="2">
    <source>
        <dbReference type="ARBA" id="ARBA00023002"/>
    </source>
</evidence>
<protein>
    <submittedName>
        <fullName evidence="5">Shikimate dehydrogenase</fullName>
    </submittedName>
</protein>
<dbReference type="InterPro" id="IPR046346">
    <property type="entry name" value="Aminoacid_DH-like_N_sf"/>
</dbReference>
<evidence type="ECO:0000313" key="6">
    <source>
        <dbReference type="Proteomes" id="UP000199392"/>
    </source>
</evidence>
<evidence type="ECO:0000256" key="1">
    <source>
        <dbReference type="ARBA" id="ARBA00004871"/>
    </source>
</evidence>
<gene>
    <name evidence="5" type="ORF">SAMN04488050_10816</name>
</gene>
<dbReference type="GO" id="GO:0005829">
    <property type="term" value="C:cytosol"/>
    <property type="evidence" value="ECO:0007669"/>
    <property type="project" value="TreeGrafter"/>
</dbReference>
<name>A0A1I6UH88_9RHOB</name>
<evidence type="ECO:0000313" key="5">
    <source>
        <dbReference type="EMBL" id="SFT00647.1"/>
    </source>
</evidence>
<feature type="domain" description="Shikimate dehydrogenase substrate binding N-terminal" evidence="4">
    <location>
        <begin position="13"/>
        <end position="96"/>
    </location>
</feature>
<keyword evidence="3" id="KW-0057">Aromatic amino acid biosynthesis</keyword>
<dbReference type="GO" id="GO:0019632">
    <property type="term" value="P:shikimate metabolic process"/>
    <property type="evidence" value="ECO:0007669"/>
    <property type="project" value="TreeGrafter"/>
</dbReference>
<dbReference type="Proteomes" id="UP000199392">
    <property type="component" value="Unassembled WGS sequence"/>
</dbReference>
<dbReference type="PANTHER" id="PTHR21089">
    <property type="entry name" value="SHIKIMATE DEHYDROGENASE"/>
    <property type="match status" value="1"/>
</dbReference>
<dbReference type="SUPFAM" id="SSF53223">
    <property type="entry name" value="Aminoacid dehydrogenase-like, N-terminal domain"/>
    <property type="match status" value="1"/>
</dbReference>
<sequence length="264" mass="26857">METTRTATQVIPILGDPVAQVATPALWNEVFRARGQDAICVPLDLPAAGLAPFLECVRQARNVPGFLSTVPHKASLASACDALSDTARLLGVVNTVRLTEGGRMVGDMFDGQGMLDAIEMTGVALAGARLAICGAGAAGGAIAIEAAKRGAREIALIDTDAARTAALAEKLAAVAALQIRTDLPGSADILVNASPAGSPGAAPPPFGAALIAGARCVAEALTDPEETELLKTARRAGIATVPGREMARCQALRMRAFLGLETTG</sequence>
<keyword evidence="3" id="KW-0028">Amino-acid biosynthesis</keyword>
<dbReference type="InterPro" id="IPR013708">
    <property type="entry name" value="Shikimate_DH-bd_N"/>
</dbReference>
<evidence type="ECO:0000259" key="4">
    <source>
        <dbReference type="Pfam" id="PF08501"/>
    </source>
</evidence>
<dbReference type="AlphaFoldDB" id="A0A1I6UH88"/>
<dbReference type="GO" id="GO:0004764">
    <property type="term" value="F:shikimate 3-dehydrogenase (NADP+) activity"/>
    <property type="evidence" value="ECO:0007669"/>
    <property type="project" value="InterPro"/>
</dbReference>